<organism evidence="2 3">
    <name type="scientific">Pseudooceanicola antarcticus</name>
    <dbReference type="NCBI Taxonomy" id="1247613"/>
    <lineage>
        <taxon>Bacteria</taxon>
        <taxon>Pseudomonadati</taxon>
        <taxon>Pseudomonadota</taxon>
        <taxon>Alphaproteobacteria</taxon>
        <taxon>Rhodobacterales</taxon>
        <taxon>Paracoccaceae</taxon>
        <taxon>Pseudooceanicola</taxon>
    </lineage>
</organism>
<dbReference type="Pfam" id="PF11233">
    <property type="entry name" value="DUF3035"/>
    <property type="match status" value="1"/>
</dbReference>
<dbReference type="EMBL" id="OBEA01000001">
    <property type="protein sequence ID" value="SNY37162.1"/>
    <property type="molecule type" value="Genomic_DNA"/>
</dbReference>
<dbReference type="OrthoDB" id="7876689at2"/>
<evidence type="ECO:0000313" key="4">
    <source>
        <dbReference type="Proteomes" id="UP000231702"/>
    </source>
</evidence>
<proteinExistence type="predicted"/>
<dbReference type="AlphaFoldDB" id="A0A285HN50"/>
<gene>
    <name evidence="1" type="ORF">CVM39_14480</name>
    <name evidence="2" type="ORF">SAMN06297129_0260</name>
</gene>
<dbReference type="InterPro" id="IPR021395">
    <property type="entry name" value="DUF3035"/>
</dbReference>
<sequence>MNLARGAIVLSICALAACSQGDGKLRYFASSGGGPEEFDVVPTKELQTPASYAELPAPTPGGSNLADPRPLGDAVAALGGRASALEDQGVASADGALVTYAARAGVDPAIRATLAAEDEDFRRRRARFGNLRPFKLDQYYRAYEDQAIDPRLVARYWTGRGYTVPSYPPAD</sequence>
<accession>A0A285HN50</accession>
<name>A0A285HN50_9RHOB</name>
<reference evidence="2 3" key="1">
    <citation type="submission" date="2017-09" db="EMBL/GenBank/DDBJ databases">
        <authorList>
            <person name="Ehlers B."/>
            <person name="Leendertz F.H."/>
        </authorList>
    </citation>
    <scope>NUCLEOTIDE SEQUENCE [LARGE SCALE GENOMIC DNA]</scope>
    <source>
        <strain evidence="2 3">CGMCC 1.12662</strain>
    </source>
</reference>
<dbReference type="Proteomes" id="UP000231655">
    <property type="component" value="Unassembled WGS sequence"/>
</dbReference>
<protein>
    <submittedName>
        <fullName evidence="2">Beta-barrel assembly machine subunit BamF</fullName>
    </submittedName>
    <submittedName>
        <fullName evidence="1">DUF3035 domain-containing protein</fullName>
    </submittedName>
</protein>
<keyword evidence="4" id="KW-1185">Reference proteome</keyword>
<dbReference type="Proteomes" id="UP000231702">
    <property type="component" value="Unassembled WGS sequence"/>
</dbReference>
<reference evidence="1 4" key="2">
    <citation type="journal article" date="2018" name="Int. J. Syst. Evol. Microbiol.">
        <title>Pseudooceanicola lipolyticus sp. nov., a marine alphaproteobacterium, reclassification of Oceanicola flagellatus as Pseudooceanicola flagellatus comb. nov. and emended description of the genus Pseudooceanicola.</title>
        <authorList>
            <person name="Huang M.-M."/>
            <person name="Guo L.-L."/>
            <person name="Wu Y.-H."/>
            <person name="Lai Q.-L."/>
            <person name="Shao Z.-Z."/>
            <person name="Wang C.-S."/>
            <person name="Wu M."/>
            <person name="Xu X.-W."/>
        </authorList>
    </citation>
    <scope>NUCLEOTIDE SEQUENCE [LARGE SCALE GENOMIC DNA]</scope>
    <source>
        <strain evidence="1 4">Ar-45</strain>
    </source>
</reference>
<dbReference type="EMBL" id="PGTD01000017">
    <property type="protein sequence ID" value="PJE27777.1"/>
    <property type="molecule type" value="Genomic_DNA"/>
</dbReference>
<dbReference type="RefSeq" id="WP_097144063.1">
    <property type="nucleotide sequence ID" value="NZ_OBEA01000001.1"/>
</dbReference>
<evidence type="ECO:0000313" key="3">
    <source>
        <dbReference type="Proteomes" id="UP000231655"/>
    </source>
</evidence>
<dbReference type="PROSITE" id="PS51257">
    <property type="entry name" value="PROKAR_LIPOPROTEIN"/>
    <property type="match status" value="1"/>
</dbReference>
<evidence type="ECO:0000313" key="2">
    <source>
        <dbReference type="EMBL" id="SNY37162.1"/>
    </source>
</evidence>
<evidence type="ECO:0000313" key="1">
    <source>
        <dbReference type="EMBL" id="PJE27777.1"/>
    </source>
</evidence>